<dbReference type="AlphaFoldDB" id="A0A5B7CUD7"/>
<organism evidence="2 3">
    <name type="scientific">Portunus trituberculatus</name>
    <name type="common">Swimming crab</name>
    <name type="synonym">Neptunus trituberculatus</name>
    <dbReference type="NCBI Taxonomy" id="210409"/>
    <lineage>
        <taxon>Eukaryota</taxon>
        <taxon>Metazoa</taxon>
        <taxon>Ecdysozoa</taxon>
        <taxon>Arthropoda</taxon>
        <taxon>Crustacea</taxon>
        <taxon>Multicrustacea</taxon>
        <taxon>Malacostraca</taxon>
        <taxon>Eumalacostraca</taxon>
        <taxon>Eucarida</taxon>
        <taxon>Decapoda</taxon>
        <taxon>Pleocyemata</taxon>
        <taxon>Brachyura</taxon>
        <taxon>Eubrachyura</taxon>
        <taxon>Portunoidea</taxon>
        <taxon>Portunidae</taxon>
        <taxon>Portuninae</taxon>
        <taxon>Portunus</taxon>
    </lineage>
</organism>
<comment type="caution">
    <text evidence="2">The sequence shown here is derived from an EMBL/GenBank/DDBJ whole genome shotgun (WGS) entry which is preliminary data.</text>
</comment>
<sequence>MSRRRSSAWRVGERACSCSRPDPHKSPGGLTLARARPSRPQVTACSPLPISVANQRHLPCERLPPSRLVTTRTRPKQTRTHTCSLSPEPLRCPDPSRQTSESVGFYSALQSPHFFNSRGGAVVALKHKAGRAVHSRLGTGRTAMTWGKPDCRGVV</sequence>
<dbReference type="Proteomes" id="UP000324222">
    <property type="component" value="Unassembled WGS sequence"/>
</dbReference>
<protein>
    <submittedName>
        <fullName evidence="2">Uncharacterized protein</fullName>
    </submittedName>
</protein>
<feature type="region of interest" description="Disordered" evidence="1">
    <location>
        <begin position="67"/>
        <end position="97"/>
    </location>
</feature>
<evidence type="ECO:0000313" key="2">
    <source>
        <dbReference type="EMBL" id="MPC13372.1"/>
    </source>
</evidence>
<accession>A0A5B7CUD7</accession>
<evidence type="ECO:0000256" key="1">
    <source>
        <dbReference type="SAM" id="MobiDB-lite"/>
    </source>
</evidence>
<dbReference type="EMBL" id="VSRR010000276">
    <property type="protein sequence ID" value="MPC13372.1"/>
    <property type="molecule type" value="Genomic_DNA"/>
</dbReference>
<proteinExistence type="predicted"/>
<name>A0A5B7CUD7_PORTR</name>
<gene>
    <name evidence="2" type="ORF">E2C01_006103</name>
</gene>
<evidence type="ECO:0000313" key="3">
    <source>
        <dbReference type="Proteomes" id="UP000324222"/>
    </source>
</evidence>
<keyword evidence="3" id="KW-1185">Reference proteome</keyword>
<feature type="region of interest" description="Disordered" evidence="1">
    <location>
        <begin position="1"/>
        <end position="42"/>
    </location>
</feature>
<reference evidence="2 3" key="1">
    <citation type="submission" date="2019-05" db="EMBL/GenBank/DDBJ databases">
        <title>Another draft genome of Portunus trituberculatus and its Hox gene families provides insights of decapod evolution.</title>
        <authorList>
            <person name="Jeong J.-H."/>
            <person name="Song I."/>
            <person name="Kim S."/>
            <person name="Choi T."/>
            <person name="Kim D."/>
            <person name="Ryu S."/>
            <person name="Kim W."/>
        </authorList>
    </citation>
    <scope>NUCLEOTIDE SEQUENCE [LARGE SCALE GENOMIC DNA]</scope>
    <source>
        <tissue evidence="2">Muscle</tissue>
    </source>
</reference>